<dbReference type="Proteomes" id="UP000576082">
    <property type="component" value="Unassembled WGS sequence"/>
</dbReference>
<reference evidence="7 8" key="1">
    <citation type="submission" date="2020-04" db="EMBL/GenBank/DDBJ databases">
        <title>Flammeovirga sp. SR4, a novel species isolated from seawater.</title>
        <authorList>
            <person name="Wang X."/>
        </authorList>
    </citation>
    <scope>NUCLEOTIDE SEQUENCE [LARGE SCALE GENOMIC DNA]</scope>
    <source>
        <strain evidence="7 8">ATCC 23126</strain>
    </source>
</reference>
<dbReference type="InterPro" id="IPR050932">
    <property type="entry name" value="TM2D1-3-like"/>
</dbReference>
<evidence type="ECO:0000256" key="4">
    <source>
        <dbReference type="ARBA" id="ARBA00023136"/>
    </source>
</evidence>
<dbReference type="GO" id="GO:0016020">
    <property type="term" value="C:membrane"/>
    <property type="evidence" value="ECO:0007669"/>
    <property type="project" value="UniProtKB-SubCell"/>
</dbReference>
<name>A0A7X9XA83_9BACT</name>
<protein>
    <submittedName>
        <fullName evidence="7">NINE protein</fullName>
    </submittedName>
</protein>
<feature type="transmembrane region" description="Helical" evidence="5">
    <location>
        <begin position="31"/>
        <end position="51"/>
    </location>
</feature>
<comment type="subcellular location">
    <subcellularLocation>
        <location evidence="1">Membrane</location>
        <topology evidence="1">Multi-pass membrane protein</topology>
    </subcellularLocation>
</comment>
<keyword evidence="4 5" id="KW-0472">Membrane</keyword>
<evidence type="ECO:0000256" key="1">
    <source>
        <dbReference type="ARBA" id="ARBA00004141"/>
    </source>
</evidence>
<comment type="caution">
    <text evidence="7">The sequence shown here is derived from an EMBL/GenBank/DDBJ whole genome shotgun (WGS) entry which is preliminary data.</text>
</comment>
<evidence type="ECO:0000313" key="7">
    <source>
        <dbReference type="EMBL" id="NME69417.1"/>
    </source>
</evidence>
<evidence type="ECO:0000259" key="6">
    <source>
        <dbReference type="Pfam" id="PF05154"/>
    </source>
</evidence>
<evidence type="ECO:0000256" key="2">
    <source>
        <dbReference type="ARBA" id="ARBA00022692"/>
    </source>
</evidence>
<keyword evidence="3 5" id="KW-1133">Transmembrane helix</keyword>
<evidence type="ECO:0000256" key="3">
    <source>
        <dbReference type="ARBA" id="ARBA00022989"/>
    </source>
</evidence>
<sequence length="76" mass="8604">MKSSLVAYILWAFFGVLGIHRFYLGKSFSGILYLLTGGFFLVGWMIDLFLVGGMVDDANFKAGNIAAMERMMYEKY</sequence>
<dbReference type="PANTHER" id="PTHR21016:SF25">
    <property type="entry name" value="TM2 DOMAIN-CONTAINING PROTEIN DDB_G0277895-RELATED"/>
    <property type="match status" value="1"/>
</dbReference>
<feature type="transmembrane region" description="Helical" evidence="5">
    <location>
        <begin position="6"/>
        <end position="24"/>
    </location>
</feature>
<dbReference type="RefSeq" id="WP_169657693.1">
    <property type="nucleotide sequence ID" value="NZ_JABANE010000041.1"/>
</dbReference>
<dbReference type="AlphaFoldDB" id="A0A7X9XA83"/>
<evidence type="ECO:0000313" key="8">
    <source>
        <dbReference type="Proteomes" id="UP000576082"/>
    </source>
</evidence>
<organism evidence="7 8">
    <name type="scientific">Flammeovirga aprica JL-4</name>
    <dbReference type="NCBI Taxonomy" id="694437"/>
    <lineage>
        <taxon>Bacteria</taxon>
        <taxon>Pseudomonadati</taxon>
        <taxon>Bacteroidota</taxon>
        <taxon>Cytophagia</taxon>
        <taxon>Cytophagales</taxon>
        <taxon>Flammeovirgaceae</taxon>
        <taxon>Flammeovirga</taxon>
    </lineage>
</organism>
<keyword evidence="8" id="KW-1185">Reference proteome</keyword>
<dbReference type="InterPro" id="IPR007829">
    <property type="entry name" value="TM2"/>
</dbReference>
<dbReference type="EMBL" id="JABANE010000041">
    <property type="protein sequence ID" value="NME69417.1"/>
    <property type="molecule type" value="Genomic_DNA"/>
</dbReference>
<dbReference type="PANTHER" id="PTHR21016">
    <property type="entry name" value="BETA-AMYLOID BINDING PROTEIN-RELATED"/>
    <property type="match status" value="1"/>
</dbReference>
<feature type="domain" description="TM2" evidence="6">
    <location>
        <begin position="2"/>
        <end position="49"/>
    </location>
</feature>
<keyword evidence="2 5" id="KW-0812">Transmembrane</keyword>
<dbReference type="Pfam" id="PF05154">
    <property type="entry name" value="TM2"/>
    <property type="match status" value="1"/>
</dbReference>
<evidence type="ECO:0000256" key="5">
    <source>
        <dbReference type="SAM" id="Phobius"/>
    </source>
</evidence>
<proteinExistence type="predicted"/>
<accession>A0A7X9XA83</accession>
<gene>
    <name evidence="7" type="ORF">HHU12_15685</name>
</gene>